<evidence type="ECO:0000256" key="1">
    <source>
        <dbReference type="SAM" id="MobiDB-lite"/>
    </source>
</evidence>
<accession>A0A0E3QPJ5</accession>
<dbReference type="HOGENOM" id="CLU_3282824_0_0_2"/>
<dbReference type="PATRIC" id="fig|1434109.4.peg.3399"/>
<reference evidence="2 3" key="1">
    <citation type="submission" date="2014-07" db="EMBL/GenBank/DDBJ databases">
        <title>Methanogenic archaea and the global carbon cycle.</title>
        <authorList>
            <person name="Henriksen J.R."/>
            <person name="Luke J."/>
            <person name="Reinhart S."/>
            <person name="Benedict M.N."/>
            <person name="Youngblut N.D."/>
            <person name="Metcalf M.E."/>
            <person name="Whitaker R.J."/>
            <person name="Metcalf W.W."/>
        </authorList>
    </citation>
    <scope>NUCLEOTIDE SEQUENCE [LARGE SCALE GENOMIC DNA]</scope>
    <source>
        <strain evidence="2 3">Wiesmoor</strain>
    </source>
</reference>
<dbReference type="Proteomes" id="UP000033038">
    <property type="component" value="Chromosome"/>
</dbReference>
<protein>
    <submittedName>
        <fullName evidence="2">Mobile element protein</fullName>
    </submittedName>
</protein>
<name>A0A0E3QPJ5_METBA</name>
<sequence>MKNSLNRLTVLQKRISRKIKGSKNREKARLQLSKLHEKNT</sequence>
<organism evidence="2 3">
    <name type="scientific">Methanosarcina barkeri str. Wiesmoor</name>
    <dbReference type="NCBI Taxonomy" id="1434109"/>
    <lineage>
        <taxon>Archaea</taxon>
        <taxon>Methanobacteriati</taxon>
        <taxon>Methanobacteriota</taxon>
        <taxon>Stenosarchaea group</taxon>
        <taxon>Methanomicrobia</taxon>
        <taxon>Methanosarcinales</taxon>
        <taxon>Methanosarcinaceae</taxon>
        <taxon>Methanosarcina</taxon>
    </lineage>
</organism>
<feature type="region of interest" description="Disordered" evidence="1">
    <location>
        <begin position="16"/>
        <end position="40"/>
    </location>
</feature>
<dbReference type="AlphaFoldDB" id="A0A0E3QPJ5"/>
<evidence type="ECO:0000313" key="2">
    <source>
        <dbReference type="EMBL" id="AKB51860.1"/>
    </source>
</evidence>
<evidence type="ECO:0000313" key="3">
    <source>
        <dbReference type="Proteomes" id="UP000033038"/>
    </source>
</evidence>
<gene>
    <name evidence="2" type="ORF">MSBRW_2607</name>
</gene>
<dbReference type="KEGG" id="mbw:MSBRW_2607"/>
<proteinExistence type="predicted"/>
<dbReference type="EMBL" id="CP009526">
    <property type="protein sequence ID" value="AKB51860.1"/>
    <property type="molecule type" value="Genomic_DNA"/>
</dbReference>
<feature type="compositionally biased region" description="Basic and acidic residues" evidence="1">
    <location>
        <begin position="23"/>
        <end position="40"/>
    </location>
</feature>